<proteinExistence type="predicted"/>
<feature type="region of interest" description="Disordered" evidence="1">
    <location>
        <begin position="42"/>
        <end position="160"/>
    </location>
</feature>
<evidence type="ECO:0000256" key="1">
    <source>
        <dbReference type="SAM" id="MobiDB-lite"/>
    </source>
</evidence>
<keyword evidence="4" id="KW-1185">Reference proteome</keyword>
<dbReference type="STRING" id="937218.SAMN06297251_102174"/>
<feature type="signal peptide" evidence="2">
    <location>
        <begin position="1"/>
        <end position="34"/>
    </location>
</feature>
<dbReference type="RefSeq" id="WP_139798178.1">
    <property type="nucleotide sequence ID" value="NZ_FWXR01000002.1"/>
</dbReference>
<dbReference type="OrthoDB" id="9809589at2"/>
<reference evidence="3 4" key="1">
    <citation type="submission" date="2017-04" db="EMBL/GenBank/DDBJ databases">
        <authorList>
            <person name="Afonso C.L."/>
            <person name="Miller P.J."/>
            <person name="Scott M.A."/>
            <person name="Spackman E."/>
            <person name="Goraichik I."/>
            <person name="Dimitrov K.M."/>
            <person name="Suarez D.L."/>
            <person name="Swayne D.E."/>
        </authorList>
    </citation>
    <scope>NUCLEOTIDE SEQUENCE [LARGE SCALE GENOMIC DNA]</scope>
    <source>
        <strain evidence="3 4">CGMCC 1.10972</strain>
    </source>
</reference>
<feature type="chain" id="PRO_5012258351" evidence="2">
    <location>
        <begin position="35"/>
        <end position="322"/>
    </location>
</feature>
<keyword evidence="2" id="KW-0732">Signal</keyword>
<feature type="compositionally biased region" description="Low complexity" evidence="1">
    <location>
        <begin position="100"/>
        <end position="114"/>
    </location>
</feature>
<protein>
    <submittedName>
        <fullName evidence="3">Uncharacterized protein</fullName>
    </submittedName>
</protein>
<sequence length="322" mass="33776">MSVATHRYRQHWPLNAFALSFALIAGLAPVTAFAFSQIVTEETGQPTETREGIVAVPLPPLPGTAAESTEGDASSATIDGETLAPGQPTDQEGPLPVPPATATGEPGPAAPTGEQNAPATPLPASDAPAPKTQPLPADTAPVKAETHATTGLGADESPTTAMAEPLASSGVRYEEQGLPAPVRDLRRKLMEIARSGDVEALRPYIDTGEDGTVLSFGGPIADPIAHLKSLSGDGEGLETLAIMLELLESGHMEMEPGSENAIFVWPYFAQTRIDSLTKPQLVELFEIVTSGDYQAMLDFGAYNFFRLGITPEGRLAYFVSGD</sequence>
<accession>A0A1W1Z4U4</accession>
<dbReference type="EMBL" id="FWXR01000002">
    <property type="protein sequence ID" value="SMC43500.1"/>
    <property type="molecule type" value="Genomic_DNA"/>
</dbReference>
<evidence type="ECO:0000313" key="3">
    <source>
        <dbReference type="EMBL" id="SMC43500.1"/>
    </source>
</evidence>
<organism evidence="3 4">
    <name type="scientific">Fulvimarina manganoxydans</name>
    <dbReference type="NCBI Taxonomy" id="937218"/>
    <lineage>
        <taxon>Bacteria</taxon>
        <taxon>Pseudomonadati</taxon>
        <taxon>Pseudomonadota</taxon>
        <taxon>Alphaproteobacteria</taxon>
        <taxon>Hyphomicrobiales</taxon>
        <taxon>Aurantimonadaceae</taxon>
        <taxon>Fulvimarina</taxon>
    </lineage>
</organism>
<evidence type="ECO:0000256" key="2">
    <source>
        <dbReference type="SAM" id="SignalP"/>
    </source>
</evidence>
<gene>
    <name evidence="3" type="ORF">SAMN06297251_102174</name>
</gene>
<dbReference type="Proteomes" id="UP000192656">
    <property type="component" value="Unassembled WGS sequence"/>
</dbReference>
<dbReference type="AlphaFoldDB" id="A0A1W1Z4U4"/>
<name>A0A1W1Z4U4_9HYPH</name>
<evidence type="ECO:0000313" key="4">
    <source>
        <dbReference type="Proteomes" id="UP000192656"/>
    </source>
</evidence>